<evidence type="ECO:0000256" key="4">
    <source>
        <dbReference type="PROSITE-ProRule" id="PRU00175"/>
    </source>
</evidence>
<proteinExistence type="predicted"/>
<accession>A0AAD4IDD1</accession>
<dbReference type="GO" id="GO:0061630">
    <property type="term" value="F:ubiquitin protein ligase activity"/>
    <property type="evidence" value="ECO:0007669"/>
    <property type="project" value="InterPro"/>
</dbReference>
<feature type="domain" description="RING-type" evidence="5">
    <location>
        <begin position="64"/>
        <end position="116"/>
    </location>
</feature>
<dbReference type="Pfam" id="PF13639">
    <property type="entry name" value="zf-RING_2"/>
    <property type="match status" value="1"/>
</dbReference>
<dbReference type="GO" id="GO:0008270">
    <property type="term" value="F:zinc ion binding"/>
    <property type="evidence" value="ECO:0007669"/>
    <property type="project" value="UniProtKB-KW"/>
</dbReference>
<dbReference type="Gene3D" id="3.30.40.10">
    <property type="entry name" value="Zinc/RING finger domain, C3HC4 (zinc finger)"/>
    <property type="match status" value="1"/>
</dbReference>
<dbReference type="PANTHER" id="PTHR21540">
    <property type="entry name" value="RING FINGER AND SWIM DOMAIN-CONTAINING PROTEIN 2"/>
    <property type="match status" value="1"/>
</dbReference>
<evidence type="ECO:0000256" key="2">
    <source>
        <dbReference type="ARBA" id="ARBA00022771"/>
    </source>
</evidence>
<dbReference type="PROSITE" id="PS50089">
    <property type="entry name" value="ZF_RING_2"/>
    <property type="match status" value="1"/>
</dbReference>
<dbReference type="InterPro" id="IPR001841">
    <property type="entry name" value="Znf_RING"/>
</dbReference>
<protein>
    <recommendedName>
        <fullName evidence="5">RING-type domain-containing protein</fullName>
    </recommendedName>
</protein>
<dbReference type="Proteomes" id="UP001199106">
    <property type="component" value="Unassembled WGS sequence"/>
</dbReference>
<dbReference type="SUPFAM" id="SSF57850">
    <property type="entry name" value="RING/U-box"/>
    <property type="match status" value="1"/>
</dbReference>
<evidence type="ECO:0000256" key="3">
    <source>
        <dbReference type="ARBA" id="ARBA00022833"/>
    </source>
</evidence>
<name>A0AAD4IDD1_9PLEO</name>
<dbReference type="InterPro" id="IPR013083">
    <property type="entry name" value="Znf_RING/FYVE/PHD"/>
</dbReference>
<evidence type="ECO:0000313" key="6">
    <source>
        <dbReference type="EMBL" id="KAG9192686.1"/>
    </source>
</evidence>
<dbReference type="InterPro" id="IPR011016">
    <property type="entry name" value="Znf_RING-CH"/>
</dbReference>
<dbReference type="EMBL" id="JAANER010000003">
    <property type="protein sequence ID" value="KAG9192686.1"/>
    <property type="molecule type" value="Genomic_DNA"/>
</dbReference>
<dbReference type="InterPro" id="IPR039903">
    <property type="entry name" value="Zswim2"/>
</dbReference>
<reference evidence="6" key="1">
    <citation type="submission" date="2021-07" db="EMBL/GenBank/DDBJ databases">
        <title>Genome Resource of American Ginseng Black Spot Pathogen Alternaria panax.</title>
        <authorList>
            <person name="Qiu C."/>
            <person name="Wang W."/>
            <person name="Liu Z."/>
        </authorList>
    </citation>
    <scope>NUCLEOTIDE SEQUENCE</scope>
    <source>
        <strain evidence="6">BNCC115425</strain>
    </source>
</reference>
<dbReference type="SMART" id="SM00744">
    <property type="entry name" value="RINGv"/>
    <property type="match status" value="1"/>
</dbReference>
<comment type="caution">
    <text evidence="6">The sequence shown here is derived from an EMBL/GenBank/DDBJ whole genome shotgun (WGS) entry which is preliminary data.</text>
</comment>
<evidence type="ECO:0000259" key="5">
    <source>
        <dbReference type="PROSITE" id="PS50089"/>
    </source>
</evidence>
<organism evidence="6 7">
    <name type="scientific">Alternaria panax</name>
    <dbReference type="NCBI Taxonomy" id="48097"/>
    <lineage>
        <taxon>Eukaryota</taxon>
        <taxon>Fungi</taxon>
        <taxon>Dikarya</taxon>
        <taxon>Ascomycota</taxon>
        <taxon>Pezizomycotina</taxon>
        <taxon>Dothideomycetes</taxon>
        <taxon>Pleosporomycetidae</taxon>
        <taxon>Pleosporales</taxon>
        <taxon>Pleosporineae</taxon>
        <taxon>Pleosporaceae</taxon>
        <taxon>Alternaria</taxon>
        <taxon>Alternaria sect. Panax</taxon>
    </lineage>
</organism>
<sequence length="283" mass="32330">MAVVKRRGAARKVQTRIAGLRRRLITSKIRNEGQFGVHEDLLCQHSKYFEDRLQKNRKTTDGVCSICYGPLLDPKSHEAATTVFCKSGFGQNFHKNCMATWMTKSRSKPVTCPMCRTPWNVNVEEVSNQDAVQTYVDWLYTGKAFQDDIDRANEGFFMTLLKAWKVSDAVGDDDFRKDIIAKYFKSMSQHGDRVLPLACVKYAYEDVHIPGMRMFIVEASIESWDVVGVASGVDEYPQGFTKDLCVHAMAKAWEWRGTKRDDVLREYTGGDYFLEDTRDKGSN</sequence>
<keyword evidence="7" id="KW-1185">Reference proteome</keyword>
<evidence type="ECO:0000256" key="1">
    <source>
        <dbReference type="ARBA" id="ARBA00022723"/>
    </source>
</evidence>
<dbReference type="AlphaFoldDB" id="A0AAD4IDD1"/>
<keyword evidence="2 4" id="KW-0863">Zinc-finger</keyword>
<keyword evidence="1" id="KW-0479">Metal-binding</keyword>
<gene>
    <name evidence="6" type="ORF">G6011_11420</name>
</gene>
<keyword evidence="3" id="KW-0862">Zinc</keyword>
<evidence type="ECO:0000313" key="7">
    <source>
        <dbReference type="Proteomes" id="UP001199106"/>
    </source>
</evidence>